<feature type="transmembrane region" description="Helical" evidence="7">
    <location>
        <begin position="212"/>
        <end position="231"/>
    </location>
</feature>
<dbReference type="SUPFAM" id="SSF103473">
    <property type="entry name" value="MFS general substrate transporter"/>
    <property type="match status" value="1"/>
</dbReference>
<comment type="subcellular location">
    <subcellularLocation>
        <location evidence="1">Cell membrane</location>
        <topology evidence="1">Multi-pass membrane protein</topology>
    </subcellularLocation>
</comment>
<evidence type="ECO:0000313" key="10">
    <source>
        <dbReference type="Proteomes" id="UP000186373"/>
    </source>
</evidence>
<dbReference type="InterPro" id="IPR020846">
    <property type="entry name" value="MFS_dom"/>
</dbReference>
<keyword evidence="6 7" id="KW-0472">Membrane</keyword>
<feature type="transmembrane region" description="Helical" evidence="7">
    <location>
        <begin position="151"/>
        <end position="178"/>
    </location>
</feature>
<accession>A0A1N7K5Q8</accession>
<evidence type="ECO:0000256" key="5">
    <source>
        <dbReference type="ARBA" id="ARBA00022989"/>
    </source>
</evidence>
<feature type="transmembrane region" description="Helical" evidence="7">
    <location>
        <begin position="411"/>
        <end position="431"/>
    </location>
</feature>
<evidence type="ECO:0000313" key="9">
    <source>
        <dbReference type="EMBL" id="SIS56896.1"/>
    </source>
</evidence>
<dbReference type="PANTHER" id="PTHR23517:SF3">
    <property type="entry name" value="INTEGRAL MEMBRANE TRANSPORT PROTEIN"/>
    <property type="match status" value="1"/>
</dbReference>
<name>A0A1N7K5Q8_9FLAO</name>
<dbReference type="PANTHER" id="PTHR23517">
    <property type="entry name" value="RESISTANCE PROTEIN MDTM, PUTATIVE-RELATED-RELATED"/>
    <property type="match status" value="1"/>
</dbReference>
<feature type="transmembrane region" description="Helical" evidence="7">
    <location>
        <begin position="84"/>
        <end position="107"/>
    </location>
</feature>
<sequence length="473" mass="52267">MLLQFTKIIKADCKVAAEYLLILSQPDLFLPLLRSLIKKVPFKGLSGPIYLNLHFTRFSPPKNNSVKLISVYTSSFKGLSEESWMLALVMLINRAGSMVLPFLGVYMTGHLHFSIENSGIILSFFGIGSVLGSWLGGLITDKIGEYRVQSLSLLLSVPLFCLIPLFKTEVGLAAIILIQSIVSETFRPANSVAITKYAKPENITRAFSLNRMAVNLGFSIGPALGGILSAISYEFLFFSNALAALLAGLMYIRFFGKRNKEASLKPKKAKEAIAIKKENSPYRDGKFMLYSFFCMLFAICFFQLFSTLTIFYKDTAHLSQQNIGYILGYSGFLIVLLEMGFVQIAEKYFSMAFTLLIGTVLCGISYAMLAFDYSILTLIVSMTLLCIGEIWTLPFMSTITALRSGENNKGAYMGMNGISVAIAFIITPYVGTMTADKLGFNTLWIATGVLAIGIALGFYFVIPWMLKKRVGES</sequence>
<gene>
    <name evidence="9" type="ORF">SAMN05421639_10879</name>
</gene>
<keyword evidence="5 7" id="KW-1133">Transmembrane helix</keyword>
<evidence type="ECO:0000256" key="4">
    <source>
        <dbReference type="ARBA" id="ARBA00022692"/>
    </source>
</evidence>
<dbReference type="InterPro" id="IPR011701">
    <property type="entry name" value="MFS"/>
</dbReference>
<feature type="transmembrane region" description="Helical" evidence="7">
    <location>
        <begin position="287"/>
        <end position="311"/>
    </location>
</feature>
<dbReference type="InterPro" id="IPR036259">
    <property type="entry name" value="MFS_trans_sf"/>
</dbReference>
<feature type="transmembrane region" description="Helical" evidence="7">
    <location>
        <begin position="119"/>
        <end position="139"/>
    </location>
</feature>
<keyword evidence="10" id="KW-1185">Reference proteome</keyword>
<dbReference type="InterPro" id="IPR050171">
    <property type="entry name" value="MFS_Transporters"/>
</dbReference>
<organism evidence="9 10">
    <name type="scientific">Chryseobacterium shigense</name>
    <dbReference type="NCBI Taxonomy" id="297244"/>
    <lineage>
        <taxon>Bacteria</taxon>
        <taxon>Pseudomonadati</taxon>
        <taxon>Bacteroidota</taxon>
        <taxon>Flavobacteriia</taxon>
        <taxon>Flavobacteriales</taxon>
        <taxon>Weeksellaceae</taxon>
        <taxon>Chryseobacterium group</taxon>
        <taxon>Chryseobacterium</taxon>
    </lineage>
</organism>
<evidence type="ECO:0000259" key="8">
    <source>
        <dbReference type="PROSITE" id="PS50850"/>
    </source>
</evidence>
<dbReference type="Gene3D" id="1.20.1250.20">
    <property type="entry name" value="MFS general substrate transporter like domains"/>
    <property type="match status" value="1"/>
</dbReference>
<reference evidence="10" key="1">
    <citation type="submission" date="2017-01" db="EMBL/GenBank/DDBJ databases">
        <authorList>
            <person name="Varghese N."/>
            <person name="Submissions S."/>
        </authorList>
    </citation>
    <scope>NUCLEOTIDE SEQUENCE [LARGE SCALE GENOMIC DNA]</scope>
    <source>
        <strain evidence="10">DSM 17126</strain>
    </source>
</reference>
<evidence type="ECO:0000256" key="3">
    <source>
        <dbReference type="ARBA" id="ARBA00022475"/>
    </source>
</evidence>
<dbReference type="GO" id="GO:0022857">
    <property type="term" value="F:transmembrane transporter activity"/>
    <property type="evidence" value="ECO:0007669"/>
    <property type="project" value="InterPro"/>
</dbReference>
<proteinExistence type="predicted"/>
<dbReference type="GO" id="GO:0005886">
    <property type="term" value="C:plasma membrane"/>
    <property type="evidence" value="ECO:0007669"/>
    <property type="project" value="UniProtKB-SubCell"/>
</dbReference>
<dbReference type="AlphaFoldDB" id="A0A1N7K5Q8"/>
<keyword evidence="2" id="KW-0813">Transport</keyword>
<feature type="transmembrane region" description="Helical" evidence="7">
    <location>
        <begin position="323"/>
        <end position="341"/>
    </location>
</feature>
<feature type="transmembrane region" description="Helical" evidence="7">
    <location>
        <begin position="237"/>
        <end position="256"/>
    </location>
</feature>
<dbReference type="Proteomes" id="UP000186373">
    <property type="component" value="Unassembled WGS sequence"/>
</dbReference>
<keyword evidence="4 7" id="KW-0812">Transmembrane</keyword>
<feature type="transmembrane region" description="Helical" evidence="7">
    <location>
        <begin position="375"/>
        <end position="399"/>
    </location>
</feature>
<feature type="transmembrane region" description="Helical" evidence="7">
    <location>
        <begin position="443"/>
        <end position="466"/>
    </location>
</feature>
<evidence type="ECO:0000256" key="6">
    <source>
        <dbReference type="ARBA" id="ARBA00023136"/>
    </source>
</evidence>
<evidence type="ECO:0000256" key="2">
    <source>
        <dbReference type="ARBA" id="ARBA00022448"/>
    </source>
</evidence>
<feature type="domain" description="Major facilitator superfamily (MFS) profile" evidence="8">
    <location>
        <begin position="82"/>
        <end position="465"/>
    </location>
</feature>
<evidence type="ECO:0000256" key="1">
    <source>
        <dbReference type="ARBA" id="ARBA00004651"/>
    </source>
</evidence>
<evidence type="ECO:0000256" key="7">
    <source>
        <dbReference type="SAM" id="Phobius"/>
    </source>
</evidence>
<dbReference type="Pfam" id="PF07690">
    <property type="entry name" value="MFS_1"/>
    <property type="match status" value="1"/>
</dbReference>
<keyword evidence="3" id="KW-1003">Cell membrane</keyword>
<dbReference type="PROSITE" id="PS50850">
    <property type="entry name" value="MFS"/>
    <property type="match status" value="1"/>
</dbReference>
<feature type="transmembrane region" description="Helical" evidence="7">
    <location>
        <begin position="348"/>
        <end position="369"/>
    </location>
</feature>
<dbReference type="EMBL" id="FTNY01000008">
    <property type="protein sequence ID" value="SIS56896.1"/>
    <property type="molecule type" value="Genomic_DNA"/>
</dbReference>
<protein>
    <submittedName>
        <fullName evidence="9">Predicted arabinose efflux permease, MFS family</fullName>
    </submittedName>
</protein>